<protein>
    <recommendedName>
        <fullName evidence="4">Glycosyltransferase RgtA/B/C/D-like domain-containing protein</fullName>
    </recommendedName>
</protein>
<proteinExistence type="predicted"/>
<feature type="transmembrane region" description="Helical" evidence="1">
    <location>
        <begin position="374"/>
        <end position="392"/>
    </location>
</feature>
<evidence type="ECO:0008006" key="4">
    <source>
        <dbReference type="Google" id="ProtNLM"/>
    </source>
</evidence>
<comment type="caution">
    <text evidence="2">The sequence shown here is derived from an EMBL/GenBank/DDBJ whole genome shotgun (WGS) entry which is preliminary data.</text>
</comment>
<evidence type="ECO:0000313" key="3">
    <source>
        <dbReference type="Proteomes" id="UP000291286"/>
    </source>
</evidence>
<sequence length="452" mass="48318">MAMRPAPLEHAPGSWVRRAAVTGVFAALALLSAWVGAGGFSVYDMETWIHDAPLVGQCAAASTSDCAGVSKFPVAYLANSALLQGADPEQSHARMTGFNLFVLLLPVFAVLGLNGWRRGLAPAIVYLGAIALTPLPMFYLGSGALEVQAGVVIGMFIGLLGMGLRGTAPLTRGRAALLVLTGAWSVLYKDTVVLSVGLSVLAVAGVWKTRQRARADVASAQHRAVARRALIAAGAGVAVGLCVVFGYNLLRYHSLLPLAYLEEARQTQPSWGTSARFLVGSVFSPNGGVLVFWTLGLAAAFVGWRVLGLRADRGTLAIAVLAALISLIGFARWWAPFGWSSWGNRLMIQPMLAVLVAGLLALRPVSTAGDRRMAWVVLALAPTLLWSAYYVSLPYLAARADLIGETMWPAQQCERMKQAMQEPASQQLGLSFWRSDTYYSCAAERMLYVPRP</sequence>
<feature type="transmembrane region" description="Helical" evidence="1">
    <location>
        <begin position="346"/>
        <end position="362"/>
    </location>
</feature>
<keyword evidence="1" id="KW-0472">Membrane</keyword>
<feature type="transmembrane region" description="Helical" evidence="1">
    <location>
        <begin position="186"/>
        <end position="207"/>
    </location>
</feature>
<feature type="transmembrane region" description="Helical" evidence="1">
    <location>
        <begin position="98"/>
        <end position="117"/>
    </location>
</feature>
<gene>
    <name evidence="2" type="ORF">EA661_02145</name>
</gene>
<evidence type="ECO:0000256" key="1">
    <source>
        <dbReference type="SAM" id="Phobius"/>
    </source>
</evidence>
<feature type="transmembrane region" description="Helical" evidence="1">
    <location>
        <begin position="228"/>
        <end position="250"/>
    </location>
</feature>
<accession>A0A4Q8LQL0</accession>
<feature type="transmembrane region" description="Helical" evidence="1">
    <location>
        <begin position="287"/>
        <end position="307"/>
    </location>
</feature>
<keyword evidence="1" id="KW-0812">Transmembrane</keyword>
<reference evidence="2 3" key="1">
    <citation type="submission" date="2019-02" db="EMBL/GenBank/DDBJ databases">
        <title>WGS of Pseudoxanthomonas species novum from clinical isolates.</title>
        <authorList>
            <person name="Bernier A.-M."/>
            <person name="Bernard K."/>
            <person name="Vachon A."/>
        </authorList>
    </citation>
    <scope>NUCLEOTIDE SEQUENCE [LARGE SCALE GENOMIC DNA]</scope>
    <source>
        <strain evidence="2 3">NML171202</strain>
    </source>
</reference>
<dbReference type="RefSeq" id="WP_130515271.1">
    <property type="nucleotide sequence ID" value="NZ_SHMA01000001.1"/>
</dbReference>
<name>A0A4Q8LQL0_9GAMM</name>
<evidence type="ECO:0000313" key="2">
    <source>
        <dbReference type="EMBL" id="TAA33096.1"/>
    </source>
</evidence>
<feature type="transmembrane region" description="Helical" evidence="1">
    <location>
        <begin position="123"/>
        <end position="140"/>
    </location>
</feature>
<keyword evidence="1" id="KW-1133">Transmembrane helix</keyword>
<feature type="transmembrane region" description="Helical" evidence="1">
    <location>
        <begin position="314"/>
        <end position="334"/>
    </location>
</feature>
<feature type="transmembrane region" description="Helical" evidence="1">
    <location>
        <begin position="147"/>
        <end position="166"/>
    </location>
</feature>
<dbReference type="EMBL" id="SHMB01000001">
    <property type="protein sequence ID" value="TAA33096.1"/>
    <property type="molecule type" value="Genomic_DNA"/>
</dbReference>
<dbReference type="AlphaFoldDB" id="A0A4Q8LQL0"/>
<dbReference type="Proteomes" id="UP000291286">
    <property type="component" value="Unassembled WGS sequence"/>
</dbReference>
<organism evidence="2 3">
    <name type="scientific">Pseudoxanthomonas winnipegensis</name>
    <dbReference type="NCBI Taxonomy" id="2480810"/>
    <lineage>
        <taxon>Bacteria</taxon>
        <taxon>Pseudomonadati</taxon>
        <taxon>Pseudomonadota</taxon>
        <taxon>Gammaproteobacteria</taxon>
        <taxon>Lysobacterales</taxon>
        <taxon>Lysobacteraceae</taxon>
        <taxon>Pseudoxanthomonas</taxon>
    </lineage>
</organism>
<feature type="transmembrane region" description="Helical" evidence="1">
    <location>
        <begin position="20"/>
        <end position="43"/>
    </location>
</feature>